<feature type="region of interest" description="Disordered" evidence="1">
    <location>
        <begin position="230"/>
        <end position="440"/>
    </location>
</feature>
<dbReference type="PANTHER" id="PTHR12618">
    <property type="entry name" value="PHD AND RING FINGER DOMAIN-CONTAINING PROTEIN 1"/>
    <property type="match status" value="1"/>
</dbReference>
<dbReference type="VEuPathDB" id="VectorBase:AEPI000318"/>
<accession>A0A182P086</accession>
<feature type="compositionally biased region" description="Basic and acidic residues" evidence="1">
    <location>
        <begin position="382"/>
        <end position="401"/>
    </location>
</feature>
<dbReference type="STRING" id="199890.A0A182P086"/>
<feature type="region of interest" description="Disordered" evidence="1">
    <location>
        <begin position="829"/>
        <end position="852"/>
    </location>
</feature>
<evidence type="ECO:0000313" key="4">
    <source>
        <dbReference type="Proteomes" id="UP000075885"/>
    </source>
</evidence>
<feature type="region of interest" description="Disordered" evidence="1">
    <location>
        <begin position="149"/>
        <end position="201"/>
    </location>
</feature>
<dbReference type="Proteomes" id="UP000075885">
    <property type="component" value="Unassembled WGS sequence"/>
</dbReference>
<feature type="domain" description="SFR19-like C-terminal" evidence="2">
    <location>
        <begin position="730"/>
        <end position="808"/>
    </location>
</feature>
<dbReference type="PANTHER" id="PTHR12618:SF20">
    <property type="entry name" value="PHD AND RING FINGER DOMAIN-CONTAINING PROTEIN 1"/>
    <property type="match status" value="1"/>
</dbReference>
<feature type="compositionally biased region" description="Basic residues" evidence="1">
    <location>
        <begin position="160"/>
        <end position="174"/>
    </location>
</feature>
<evidence type="ECO:0000313" key="3">
    <source>
        <dbReference type="EnsemblMetazoa" id="AEPI000318-PA"/>
    </source>
</evidence>
<proteinExistence type="predicted"/>
<feature type="compositionally biased region" description="Polar residues" evidence="1">
    <location>
        <begin position="548"/>
        <end position="562"/>
    </location>
</feature>
<protein>
    <recommendedName>
        <fullName evidence="2">SFR19-like C-terminal domain-containing protein</fullName>
    </recommendedName>
</protein>
<dbReference type="EnsemblMetazoa" id="AEPI000318-RA">
    <property type="protein sequence ID" value="AEPI000318-PA"/>
    <property type="gene ID" value="AEPI000318"/>
</dbReference>
<reference evidence="3" key="2">
    <citation type="submission" date="2020-05" db="UniProtKB">
        <authorList>
            <consortium name="EnsemblMetazoa"/>
        </authorList>
    </citation>
    <scope>IDENTIFICATION</scope>
    <source>
        <strain evidence="3">Epiroticus2</strain>
    </source>
</reference>
<feature type="compositionally biased region" description="Low complexity" evidence="1">
    <location>
        <begin position="834"/>
        <end position="852"/>
    </location>
</feature>
<feature type="compositionally biased region" description="Basic and acidic residues" evidence="1">
    <location>
        <begin position="284"/>
        <end position="296"/>
    </location>
</feature>
<reference evidence="4" key="1">
    <citation type="submission" date="2013-03" db="EMBL/GenBank/DDBJ databases">
        <title>The Genome Sequence of Anopheles epiroticus epiroticus2.</title>
        <authorList>
            <consortium name="The Broad Institute Genomics Platform"/>
            <person name="Neafsey D.E."/>
            <person name="Howell P."/>
            <person name="Walker B."/>
            <person name="Young S.K."/>
            <person name="Zeng Q."/>
            <person name="Gargeya S."/>
            <person name="Fitzgerald M."/>
            <person name="Haas B."/>
            <person name="Abouelleil A."/>
            <person name="Allen A.W."/>
            <person name="Alvarado L."/>
            <person name="Arachchi H.M."/>
            <person name="Berlin A.M."/>
            <person name="Chapman S.B."/>
            <person name="Gainer-Dewar J."/>
            <person name="Goldberg J."/>
            <person name="Griggs A."/>
            <person name="Gujja S."/>
            <person name="Hansen M."/>
            <person name="Howarth C."/>
            <person name="Imamovic A."/>
            <person name="Ireland A."/>
            <person name="Larimer J."/>
            <person name="McCowan C."/>
            <person name="Murphy C."/>
            <person name="Pearson M."/>
            <person name="Poon T.W."/>
            <person name="Priest M."/>
            <person name="Roberts A."/>
            <person name="Saif S."/>
            <person name="Shea T."/>
            <person name="Sisk P."/>
            <person name="Sykes S."/>
            <person name="Wortman J."/>
            <person name="Nusbaum C."/>
            <person name="Birren B."/>
        </authorList>
    </citation>
    <scope>NUCLEOTIDE SEQUENCE [LARGE SCALE GENOMIC DNA]</scope>
    <source>
        <strain evidence="4">Epiroticus2</strain>
    </source>
</reference>
<feature type="region of interest" description="Disordered" evidence="1">
    <location>
        <begin position="473"/>
        <end position="572"/>
    </location>
</feature>
<name>A0A182P086_9DIPT</name>
<evidence type="ECO:0000259" key="2">
    <source>
        <dbReference type="Pfam" id="PF23030"/>
    </source>
</evidence>
<feature type="region of interest" description="Disordered" evidence="1">
    <location>
        <begin position="1"/>
        <end position="114"/>
    </location>
</feature>
<feature type="compositionally biased region" description="Low complexity" evidence="1">
    <location>
        <begin position="103"/>
        <end position="114"/>
    </location>
</feature>
<evidence type="ECO:0000256" key="1">
    <source>
        <dbReference type="SAM" id="MobiDB-lite"/>
    </source>
</evidence>
<dbReference type="InterPro" id="IPR047157">
    <property type="entry name" value="PHRF1/Atg35"/>
</dbReference>
<dbReference type="AlphaFoldDB" id="A0A182P086"/>
<feature type="compositionally biased region" description="Basic and acidic residues" evidence="1">
    <location>
        <begin position="72"/>
        <end position="102"/>
    </location>
</feature>
<sequence length="852" mass="95457">MRITRYSRSGGRGDYYQRNAGKPFRRRGAHNGGHIPQREYIGSHNQPPGYYPYYGHGERRARGPSSDGRLSVPHERTTERPSRERYRTDDYYSRHSVSRERSLSSVLSDISSGSSCFGTVRASEAYDSPAYEELTDENLRSLEAMTDSSMDLSLAPPPAHVRHKKRKKDKRKKEKARERERKRAKKDKRRQKEILEERICPPEHDVAQSKEIFASGQNILVSVSFIDNEKTKDRSDRHKRSKRKKTKREKTREKLVVTKEERASDAAASARSPRRNSSPSSAGREQEIKDVKEKYNLKQQQHHQQLSTQSEQEKGHEQQEQQQQQPEKHPLAALQSLEPKQPASKKKKLDPGVKPVMVIDLERSPSGQVISSPKEVIVLSDEEGKRVMTQRSSKEETKSNEADQSNRGPNTPPEPAPKSPDSYDPFEPTKSSPSTAISRHDMGSISSLSFLDHHTHHKDDQQKEAKGDFQHHSLGLHRHQPPHLHHHHHHHHHHPHHPHHGHSHHGHGGQERSMAQTDPTGSGAPMFGNDDGVLDLHPESPFDKMNPLINSSPSRTTATTSHHPYHHLNHPSPMKAIIKSMPKKLLASGGGGSGGRETRTHGTAGGKSGQASGTPVLGGTTSGGATTSGGVPFEDELNNDGDISPYSPRSSDCDEQLFEPPNPEGDGETQTIALTVDNLRKVFGNDPKTLYGDLRKSYQHRSVIAVDEMYKPHKMTLEMLDEIPDSAVDMQVKEKLIKKLQRQERIVEEVKHFLKPHFNKKRIDKDEYKEIMRKSIPKICHSRSGEINPAKIQALITAYVKKAIAKRKLMGGEGSASGTPMVNPTSYGLPPVPAAGTSTTTAPMSSMMLMNR</sequence>
<feature type="compositionally biased region" description="Basic residues" evidence="1">
    <location>
        <begin position="474"/>
        <end position="507"/>
    </location>
</feature>
<organism evidence="3 4">
    <name type="scientific">Anopheles epiroticus</name>
    <dbReference type="NCBI Taxonomy" id="199890"/>
    <lineage>
        <taxon>Eukaryota</taxon>
        <taxon>Metazoa</taxon>
        <taxon>Ecdysozoa</taxon>
        <taxon>Arthropoda</taxon>
        <taxon>Hexapoda</taxon>
        <taxon>Insecta</taxon>
        <taxon>Pterygota</taxon>
        <taxon>Neoptera</taxon>
        <taxon>Endopterygota</taxon>
        <taxon>Diptera</taxon>
        <taxon>Nematocera</taxon>
        <taxon>Culicoidea</taxon>
        <taxon>Culicidae</taxon>
        <taxon>Anophelinae</taxon>
        <taxon>Anopheles</taxon>
    </lineage>
</organism>
<keyword evidence="4" id="KW-1185">Reference proteome</keyword>
<feature type="compositionally biased region" description="Basic and acidic residues" evidence="1">
    <location>
        <begin position="190"/>
        <end position="201"/>
    </location>
</feature>
<feature type="region of interest" description="Disordered" evidence="1">
    <location>
        <begin position="584"/>
        <end position="669"/>
    </location>
</feature>
<dbReference type="InterPro" id="IPR057031">
    <property type="entry name" value="SFR19-like_C"/>
</dbReference>
<feature type="compositionally biased region" description="Low complexity" evidence="1">
    <location>
        <begin position="265"/>
        <end position="282"/>
    </location>
</feature>
<feature type="compositionally biased region" description="Basic residues" evidence="1">
    <location>
        <begin position="237"/>
        <end position="249"/>
    </location>
</feature>
<dbReference type="Pfam" id="PF23030">
    <property type="entry name" value="SCAF11-like_C"/>
    <property type="match status" value="1"/>
</dbReference>
<feature type="compositionally biased region" description="Basic and acidic residues" evidence="1">
    <location>
        <begin position="250"/>
        <end position="264"/>
    </location>
</feature>